<reference evidence="1 2" key="1">
    <citation type="submission" date="2014-02" db="EMBL/GenBank/DDBJ databases">
        <title>The genome sequence of Colletotrichum fioriniae PJ7.</title>
        <authorList>
            <person name="Baroncelli R."/>
            <person name="Thon M.R."/>
        </authorList>
    </citation>
    <scope>NUCLEOTIDE SEQUENCE [LARGE SCALE GENOMIC DNA]</scope>
    <source>
        <strain evidence="1 2">PJ7</strain>
    </source>
</reference>
<dbReference type="AlphaFoldDB" id="A0A010RST5"/>
<gene>
    <name evidence="1" type="ORF">CFIO01_02930</name>
</gene>
<name>A0A010RST5_9PEZI</name>
<keyword evidence="2" id="KW-1185">Reference proteome</keyword>
<proteinExistence type="predicted"/>
<accession>A0A010RST5</accession>
<dbReference type="OrthoDB" id="10412870at2759"/>
<evidence type="ECO:0000313" key="1">
    <source>
        <dbReference type="EMBL" id="EXF75343.1"/>
    </source>
</evidence>
<sequence>MSLVPPQANGRSLRFVLWLVGTTEMPILTRSRLVLAERPMFYLFPEAVIRIPTSAELLIPEFNASQTARQLDSAGREPTSVWHVVSIVQHGFEASICTRYQSTAFCNHKGLIKKRFEYQLSRLRGCCVFADYLTNHEHTVAGASKTPAEPSIRELTVEERPSRIKADELLASADHFRVSRIGQSTCSLDDINGPSITSPPFDRLVCPPLGSSGFERRLALFSPSICELPDLASFQPFDWNSQVTRSRRLHVTELGDRIAPVRHGTAGSV</sequence>
<dbReference type="KEGG" id="cfj:CFIO01_02930"/>
<dbReference type="Proteomes" id="UP000020467">
    <property type="component" value="Unassembled WGS sequence"/>
</dbReference>
<dbReference type="HOGENOM" id="CLU_1034424_0_0_1"/>
<comment type="caution">
    <text evidence="1">The sequence shown here is derived from an EMBL/GenBank/DDBJ whole genome shotgun (WGS) entry which is preliminary data.</text>
</comment>
<evidence type="ECO:0000313" key="2">
    <source>
        <dbReference type="Proteomes" id="UP000020467"/>
    </source>
</evidence>
<protein>
    <submittedName>
        <fullName evidence="1">Uncharacterized protein</fullName>
    </submittedName>
</protein>
<organism evidence="1 2">
    <name type="scientific">Colletotrichum fioriniae PJ7</name>
    <dbReference type="NCBI Taxonomy" id="1445577"/>
    <lineage>
        <taxon>Eukaryota</taxon>
        <taxon>Fungi</taxon>
        <taxon>Dikarya</taxon>
        <taxon>Ascomycota</taxon>
        <taxon>Pezizomycotina</taxon>
        <taxon>Sordariomycetes</taxon>
        <taxon>Hypocreomycetidae</taxon>
        <taxon>Glomerellales</taxon>
        <taxon>Glomerellaceae</taxon>
        <taxon>Colletotrichum</taxon>
        <taxon>Colletotrichum acutatum species complex</taxon>
    </lineage>
</organism>
<dbReference type="EMBL" id="JARH01000912">
    <property type="protein sequence ID" value="EXF75343.1"/>
    <property type="molecule type" value="Genomic_DNA"/>
</dbReference>